<dbReference type="RefSeq" id="WP_201881617.1">
    <property type="nucleotide sequence ID" value="NZ_JAERRF010000033.1"/>
</dbReference>
<gene>
    <name evidence="1" type="ORF">JK363_35175</name>
</gene>
<name>A0ABS1NNX8_9ACTN</name>
<comment type="caution">
    <text evidence="1">The sequence shown here is derived from an EMBL/GenBank/DDBJ whole genome shotgun (WGS) entry which is preliminary data.</text>
</comment>
<sequence>MRTRLQTLCDRLLESVAPKATASAVSCWQFDYCSRNACGTNRHRRYEVDPCNDRFRSCCPGSCSYSGRPCS</sequence>
<dbReference type="Proteomes" id="UP000634229">
    <property type="component" value="Unassembled WGS sequence"/>
</dbReference>
<dbReference type="EMBL" id="JAERRF010000033">
    <property type="protein sequence ID" value="MBL1101796.1"/>
    <property type="molecule type" value="Genomic_DNA"/>
</dbReference>
<proteinExistence type="predicted"/>
<organism evidence="1 2">
    <name type="scientific">Streptomyces coffeae</name>
    <dbReference type="NCBI Taxonomy" id="621382"/>
    <lineage>
        <taxon>Bacteria</taxon>
        <taxon>Bacillati</taxon>
        <taxon>Actinomycetota</taxon>
        <taxon>Actinomycetes</taxon>
        <taxon>Kitasatosporales</taxon>
        <taxon>Streptomycetaceae</taxon>
        <taxon>Streptomyces</taxon>
    </lineage>
</organism>
<evidence type="ECO:0000313" key="1">
    <source>
        <dbReference type="EMBL" id="MBL1101796.1"/>
    </source>
</evidence>
<accession>A0ABS1NNX8</accession>
<protein>
    <submittedName>
        <fullName evidence="1">Uncharacterized protein</fullName>
    </submittedName>
</protein>
<keyword evidence="2" id="KW-1185">Reference proteome</keyword>
<evidence type="ECO:0000313" key="2">
    <source>
        <dbReference type="Proteomes" id="UP000634229"/>
    </source>
</evidence>
<reference evidence="1 2" key="1">
    <citation type="submission" date="2021-01" db="EMBL/GenBank/DDBJ databases">
        <title>WGS of actinomycetes isolated from Thailand.</title>
        <authorList>
            <person name="Thawai C."/>
        </authorList>
    </citation>
    <scope>NUCLEOTIDE SEQUENCE [LARGE SCALE GENOMIC DNA]</scope>
    <source>
        <strain evidence="1 2">CA1R205</strain>
    </source>
</reference>